<dbReference type="PANTHER" id="PTHR33835">
    <property type="entry name" value="YALI0C07656P"/>
    <property type="match status" value="1"/>
</dbReference>
<evidence type="ECO:0000313" key="2">
    <source>
        <dbReference type="Proteomes" id="UP001345827"/>
    </source>
</evidence>
<comment type="caution">
    <text evidence="1">The sequence shown here is derived from an EMBL/GenBank/DDBJ whole genome shotgun (WGS) entry which is preliminary data.</text>
</comment>
<dbReference type="AlphaFoldDB" id="A0AAV9Q4M9"/>
<accession>A0AAV9Q4M9</accession>
<keyword evidence="2" id="KW-1185">Reference proteome</keyword>
<dbReference type="SUPFAM" id="SSF56281">
    <property type="entry name" value="Metallo-hydrolase/oxidoreductase"/>
    <property type="match status" value="1"/>
</dbReference>
<protein>
    <recommendedName>
        <fullName evidence="3">DUF4336 domain-containing protein</fullName>
    </recommendedName>
</protein>
<proteinExistence type="predicted"/>
<dbReference type="InterPro" id="IPR036866">
    <property type="entry name" value="RibonucZ/Hydroxyglut_hydro"/>
</dbReference>
<dbReference type="Proteomes" id="UP001345827">
    <property type="component" value="Unassembled WGS sequence"/>
</dbReference>
<name>A0AAV9Q4M9_9PEZI</name>
<sequence length="281" mass="32036">MSTTSTVIRDVSPTITTFSTPFNRFAPLGYRKLVAVGLRATAIVLHDTSNRILLLNPIPLETSIRDKLTDLGGVHFIAADLGHHLYVKDYLAVWPSAKTIGVPGLERKRKDIKWDFIYGDSADRRNTPEDVFGFAEDMETVLFEGFITLCVAWYHKPTRTLIQSDLMMNLPCTEQYSPSSSDVGILSREFAKRAHPSSVWSRRLVYYVATTDYSLMRRDAKRVAEWDIQRIIPCHGDILDDGGNEAWASVYEWFLDGTPKPSLFRRVWDSVLKVARRVFLM</sequence>
<organism evidence="1 2">
    <name type="scientific">Vermiconidia calcicola</name>
    <dbReference type="NCBI Taxonomy" id="1690605"/>
    <lineage>
        <taxon>Eukaryota</taxon>
        <taxon>Fungi</taxon>
        <taxon>Dikarya</taxon>
        <taxon>Ascomycota</taxon>
        <taxon>Pezizomycotina</taxon>
        <taxon>Dothideomycetes</taxon>
        <taxon>Dothideomycetidae</taxon>
        <taxon>Mycosphaerellales</taxon>
        <taxon>Extremaceae</taxon>
        <taxon>Vermiconidia</taxon>
    </lineage>
</organism>
<dbReference type="PANTHER" id="PTHR33835:SF1">
    <property type="entry name" value="METALLO-BETA-LACTAMASE DOMAIN-CONTAINING PROTEIN"/>
    <property type="match status" value="1"/>
</dbReference>
<evidence type="ECO:0000313" key="1">
    <source>
        <dbReference type="EMBL" id="KAK5535819.1"/>
    </source>
</evidence>
<evidence type="ECO:0008006" key="3">
    <source>
        <dbReference type="Google" id="ProtNLM"/>
    </source>
</evidence>
<dbReference type="EMBL" id="JAXLQG010000009">
    <property type="protein sequence ID" value="KAK5535819.1"/>
    <property type="molecule type" value="Genomic_DNA"/>
</dbReference>
<gene>
    <name evidence="1" type="ORF">LTR25_005721</name>
</gene>
<dbReference type="InterPro" id="IPR025638">
    <property type="entry name" value="DUF4336"/>
</dbReference>
<reference evidence="1 2" key="1">
    <citation type="submission" date="2023-06" db="EMBL/GenBank/DDBJ databases">
        <title>Black Yeasts Isolated from many extreme environments.</title>
        <authorList>
            <person name="Coleine C."/>
            <person name="Stajich J.E."/>
            <person name="Selbmann L."/>
        </authorList>
    </citation>
    <scope>NUCLEOTIDE SEQUENCE [LARGE SCALE GENOMIC DNA]</scope>
    <source>
        <strain evidence="1 2">CCFEE 5887</strain>
    </source>
</reference>